<accession>A0A2R6X5S4</accession>
<dbReference type="AlphaFoldDB" id="A0A2R6X5S4"/>
<evidence type="ECO:0000313" key="1">
    <source>
        <dbReference type="EMBL" id="PTQ41429.1"/>
    </source>
</evidence>
<dbReference type="Proteomes" id="UP000244005">
    <property type="component" value="Unassembled WGS sequence"/>
</dbReference>
<dbReference type="EMBL" id="KZ772706">
    <property type="protein sequence ID" value="PTQ41430.1"/>
    <property type="molecule type" value="Genomic_DNA"/>
</dbReference>
<dbReference type="Gramene" id="Mp6g04900.2">
    <property type="protein sequence ID" value="Mp6g04900.2.cds1"/>
    <property type="gene ID" value="Mp6g04900"/>
</dbReference>
<reference evidence="1" key="2">
    <citation type="submission" date="2017-12" db="EMBL/GenBank/DDBJ databases">
        <title>WGS assembly of Marchantia polymorpha.</title>
        <authorList>
            <person name="Bowman J.L."/>
            <person name="Kohchi T."/>
            <person name="Yamato K.T."/>
            <person name="Jenkins J."/>
            <person name="Shu S."/>
            <person name="Ishizaki K."/>
            <person name="Yamaoka S."/>
            <person name="Nishihama R."/>
            <person name="Nakamura Y."/>
            <person name="Berger F."/>
            <person name="Adam C."/>
            <person name="Aki S.S."/>
            <person name="Althoff F."/>
            <person name="Araki T."/>
            <person name="Arteaga-Vazquez M.A."/>
            <person name="Balasubrmanian S."/>
            <person name="Bauer D."/>
            <person name="Boehm C.R."/>
            <person name="Briginshaw L."/>
            <person name="Caballero-Perez J."/>
            <person name="Catarino B."/>
            <person name="Chen F."/>
            <person name="Chiyoda S."/>
            <person name="Chovatia M."/>
            <person name="Davies K.M."/>
            <person name="Delmans M."/>
            <person name="Demura T."/>
            <person name="Dierschke T."/>
            <person name="Dolan L."/>
            <person name="Dorantes-Acosta A.E."/>
            <person name="Eklund D.M."/>
            <person name="Florent S.N."/>
            <person name="Flores-Sandoval E."/>
            <person name="Fujiyama A."/>
            <person name="Fukuzawa H."/>
            <person name="Galik B."/>
            <person name="Grimanelli D."/>
            <person name="Grimwood J."/>
            <person name="Grossniklaus U."/>
            <person name="Hamada T."/>
            <person name="Haseloff J."/>
            <person name="Hetherington A.J."/>
            <person name="Higo A."/>
            <person name="Hirakawa Y."/>
            <person name="Hundley H.N."/>
            <person name="Ikeda Y."/>
            <person name="Inoue K."/>
            <person name="Inoue S."/>
            <person name="Ishida S."/>
            <person name="Jia Q."/>
            <person name="Kakita M."/>
            <person name="Kanazawa T."/>
            <person name="Kawai Y."/>
            <person name="Kawashima T."/>
            <person name="Kennedy M."/>
            <person name="Kinose K."/>
            <person name="Kinoshita T."/>
            <person name="Kohara Y."/>
            <person name="Koide E."/>
            <person name="Komatsu K."/>
            <person name="Kopischke S."/>
            <person name="Kubo M."/>
            <person name="Kyozuka J."/>
            <person name="Lagercrantz U."/>
            <person name="Lin S.S."/>
            <person name="Lindquist E."/>
            <person name="Lipzen A.M."/>
            <person name="Lu C."/>
            <person name="Luna E.D."/>
            <person name="Martienssen R.A."/>
            <person name="Minamino N."/>
            <person name="Mizutani M."/>
            <person name="Mizutani M."/>
            <person name="Mochizuki N."/>
            <person name="Monte I."/>
            <person name="Mosher R."/>
            <person name="Nagasaki H."/>
            <person name="Nakagami H."/>
            <person name="Naramoto S."/>
            <person name="Nishitani K."/>
            <person name="Ohtani M."/>
            <person name="Okamoto T."/>
            <person name="Okumura M."/>
            <person name="Phillips J."/>
            <person name="Pollak B."/>
            <person name="Reinders A."/>
            <person name="Roevekamp M."/>
            <person name="Sano R."/>
            <person name="Sawa S."/>
            <person name="Schmid M.W."/>
            <person name="Shirakawa M."/>
            <person name="Solano R."/>
            <person name="Spunde A."/>
            <person name="Suetsugu N."/>
            <person name="Sugano S."/>
            <person name="Sugiyama A."/>
            <person name="Sun R."/>
            <person name="Suzuki Y."/>
            <person name="Takenaka M."/>
            <person name="Takezawa D."/>
            <person name="Tomogane H."/>
            <person name="Tsuzuki M."/>
            <person name="Ueda T."/>
            <person name="Umeda M."/>
            <person name="Ward J.M."/>
            <person name="Watanabe Y."/>
            <person name="Yazaki K."/>
            <person name="Yokoyama R."/>
            <person name="Yoshitake Y."/>
            <person name="Yotsui I."/>
            <person name="Zachgo S."/>
            <person name="Schmutz J."/>
        </authorList>
    </citation>
    <scope>NUCLEOTIDE SEQUENCE [LARGE SCALE GENOMIC DNA]</scope>
    <source>
        <strain evidence="1">Tak-1</strain>
    </source>
</reference>
<organism evidence="1 2">
    <name type="scientific">Marchantia polymorpha</name>
    <name type="common">Common liverwort</name>
    <name type="synonym">Marchantia aquatica</name>
    <dbReference type="NCBI Taxonomy" id="3197"/>
    <lineage>
        <taxon>Eukaryota</taxon>
        <taxon>Viridiplantae</taxon>
        <taxon>Streptophyta</taxon>
        <taxon>Embryophyta</taxon>
        <taxon>Marchantiophyta</taxon>
        <taxon>Marchantiopsida</taxon>
        <taxon>Marchantiidae</taxon>
        <taxon>Marchantiales</taxon>
        <taxon>Marchantiaceae</taxon>
        <taxon>Marchantia</taxon>
    </lineage>
</organism>
<evidence type="ECO:0000313" key="2">
    <source>
        <dbReference type="Proteomes" id="UP000244005"/>
    </source>
</evidence>
<sequence length="58" mass="6648">MSSQTTAEFYLIQLTCIPKSVSVQPFCALWQIRTISSHQPFVRRKFFCTSLCVLCSQS</sequence>
<gene>
    <name evidence="1" type="ORF">MARPO_0034s0027</name>
</gene>
<proteinExistence type="predicted"/>
<dbReference type="EMBL" id="KZ772706">
    <property type="protein sequence ID" value="PTQ41429.1"/>
    <property type="molecule type" value="Genomic_DNA"/>
</dbReference>
<reference evidence="2" key="1">
    <citation type="journal article" date="2017" name="Cell">
        <title>Insights into land plant evolution garnered from the Marchantia polymorpha genome.</title>
        <authorList>
            <person name="Bowman J.L."/>
            <person name="Kohchi T."/>
            <person name="Yamato K.T."/>
            <person name="Jenkins J."/>
            <person name="Shu S."/>
            <person name="Ishizaki K."/>
            <person name="Yamaoka S."/>
            <person name="Nishihama R."/>
            <person name="Nakamura Y."/>
            <person name="Berger F."/>
            <person name="Adam C."/>
            <person name="Aki S.S."/>
            <person name="Althoff F."/>
            <person name="Araki T."/>
            <person name="Arteaga-Vazquez M.A."/>
            <person name="Balasubrmanian S."/>
            <person name="Barry K."/>
            <person name="Bauer D."/>
            <person name="Boehm C.R."/>
            <person name="Briginshaw L."/>
            <person name="Caballero-Perez J."/>
            <person name="Catarino B."/>
            <person name="Chen F."/>
            <person name="Chiyoda S."/>
            <person name="Chovatia M."/>
            <person name="Davies K.M."/>
            <person name="Delmans M."/>
            <person name="Demura T."/>
            <person name="Dierschke T."/>
            <person name="Dolan L."/>
            <person name="Dorantes-Acosta A.E."/>
            <person name="Eklund D.M."/>
            <person name="Florent S.N."/>
            <person name="Flores-Sandoval E."/>
            <person name="Fujiyama A."/>
            <person name="Fukuzawa H."/>
            <person name="Galik B."/>
            <person name="Grimanelli D."/>
            <person name="Grimwood J."/>
            <person name="Grossniklaus U."/>
            <person name="Hamada T."/>
            <person name="Haseloff J."/>
            <person name="Hetherington A.J."/>
            <person name="Higo A."/>
            <person name="Hirakawa Y."/>
            <person name="Hundley H.N."/>
            <person name="Ikeda Y."/>
            <person name="Inoue K."/>
            <person name="Inoue S.I."/>
            <person name="Ishida S."/>
            <person name="Jia Q."/>
            <person name="Kakita M."/>
            <person name="Kanazawa T."/>
            <person name="Kawai Y."/>
            <person name="Kawashima T."/>
            <person name="Kennedy M."/>
            <person name="Kinose K."/>
            <person name="Kinoshita T."/>
            <person name="Kohara Y."/>
            <person name="Koide E."/>
            <person name="Komatsu K."/>
            <person name="Kopischke S."/>
            <person name="Kubo M."/>
            <person name="Kyozuka J."/>
            <person name="Lagercrantz U."/>
            <person name="Lin S.S."/>
            <person name="Lindquist E."/>
            <person name="Lipzen A.M."/>
            <person name="Lu C.W."/>
            <person name="De Luna E."/>
            <person name="Martienssen R.A."/>
            <person name="Minamino N."/>
            <person name="Mizutani M."/>
            <person name="Mizutani M."/>
            <person name="Mochizuki N."/>
            <person name="Monte I."/>
            <person name="Mosher R."/>
            <person name="Nagasaki H."/>
            <person name="Nakagami H."/>
            <person name="Naramoto S."/>
            <person name="Nishitani K."/>
            <person name="Ohtani M."/>
            <person name="Okamoto T."/>
            <person name="Okumura M."/>
            <person name="Phillips J."/>
            <person name="Pollak B."/>
            <person name="Reinders A."/>
            <person name="Rovekamp M."/>
            <person name="Sano R."/>
            <person name="Sawa S."/>
            <person name="Schmid M.W."/>
            <person name="Shirakawa M."/>
            <person name="Solano R."/>
            <person name="Spunde A."/>
            <person name="Suetsugu N."/>
            <person name="Sugano S."/>
            <person name="Sugiyama A."/>
            <person name="Sun R."/>
            <person name="Suzuki Y."/>
            <person name="Takenaka M."/>
            <person name="Takezawa D."/>
            <person name="Tomogane H."/>
            <person name="Tsuzuki M."/>
            <person name="Ueda T."/>
            <person name="Umeda M."/>
            <person name="Ward J.M."/>
            <person name="Watanabe Y."/>
            <person name="Yazaki K."/>
            <person name="Yokoyama R."/>
            <person name="Yoshitake Y."/>
            <person name="Yotsui I."/>
            <person name="Zachgo S."/>
            <person name="Schmutz J."/>
        </authorList>
    </citation>
    <scope>NUCLEOTIDE SEQUENCE [LARGE SCALE GENOMIC DNA]</scope>
    <source>
        <strain evidence="2">Tak-1</strain>
    </source>
</reference>
<dbReference type="Gramene" id="Mp6g04900.1">
    <property type="protein sequence ID" value="Mp6g04900.1.cds1"/>
    <property type="gene ID" value="Mp6g04900"/>
</dbReference>
<name>A0A2R6X5S4_MARPO</name>
<protein>
    <submittedName>
        <fullName evidence="1">Uncharacterized protein</fullName>
    </submittedName>
</protein>
<keyword evidence="2" id="KW-1185">Reference proteome</keyword>